<dbReference type="SMART" id="SM00343">
    <property type="entry name" value="ZnF_C2HC"/>
    <property type="match status" value="2"/>
</dbReference>
<evidence type="ECO:0000256" key="2">
    <source>
        <dbReference type="SAM" id="Coils"/>
    </source>
</evidence>
<evidence type="ECO:0000256" key="1">
    <source>
        <dbReference type="PROSITE-ProRule" id="PRU00047"/>
    </source>
</evidence>
<dbReference type="AlphaFoldDB" id="A0AAD8LXH5"/>
<feature type="compositionally biased region" description="Low complexity" evidence="3">
    <location>
        <begin position="1083"/>
        <end position="1092"/>
    </location>
</feature>
<name>A0AAD8LXH5_9APIA</name>
<dbReference type="Gene3D" id="4.10.60.10">
    <property type="entry name" value="Zinc finger, CCHC-type"/>
    <property type="match status" value="1"/>
</dbReference>
<comment type="caution">
    <text evidence="5">The sequence shown here is derived from an EMBL/GenBank/DDBJ whole genome shotgun (WGS) entry which is preliminary data.</text>
</comment>
<proteinExistence type="predicted"/>
<evidence type="ECO:0000256" key="3">
    <source>
        <dbReference type="SAM" id="MobiDB-lite"/>
    </source>
</evidence>
<feature type="coiled-coil region" evidence="2">
    <location>
        <begin position="842"/>
        <end position="900"/>
    </location>
</feature>
<keyword evidence="6" id="KW-1185">Reference proteome</keyword>
<keyword evidence="1" id="KW-0863">Zinc-finger</keyword>
<dbReference type="Pfam" id="PF00098">
    <property type="entry name" value="zf-CCHC"/>
    <property type="match status" value="1"/>
</dbReference>
<feature type="compositionally biased region" description="Polar residues" evidence="3">
    <location>
        <begin position="1061"/>
        <end position="1077"/>
    </location>
</feature>
<accession>A0AAD8LXH5</accession>
<gene>
    <name evidence="5" type="ORF">POM88_053879</name>
</gene>
<dbReference type="GO" id="GO:0003676">
    <property type="term" value="F:nucleic acid binding"/>
    <property type="evidence" value="ECO:0007669"/>
    <property type="project" value="InterPro"/>
</dbReference>
<feature type="region of interest" description="Disordered" evidence="3">
    <location>
        <begin position="1182"/>
        <end position="1209"/>
    </location>
</feature>
<feature type="domain" description="CCHC-type" evidence="4">
    <location>
        <begin position="734"/>
        <end position="750"/>
    </location>
</feature>
<dbReference type="PANTHER" id="PTHR34676:SF17">
    <property type="entry name" value="OS06G0684500 PROTEIN"/>
    <property type="match status" value="1"/>
</dbReference>
<reference evidence="5" key="1">
    <citation type="submission" date="2023-02" db="EMBL/GenBank/DDBJ databases">
        <title>Genome of toxic invasive species Heracleum sosnowskyi carries increased number of genes despite the absence of recent whole-genome duplications.</title>
        <authorList>
            <person name="Schelkunov M."/>
            <person name="Shtratnikova V."/>
            <person name="Makarenko M."/>
            <person name="Klepikova A."/>
            <person name="Omelchenko D."/>
            <person name="Novikova G."/>
            <person name="Obukhova E."/>
            <person name="Bogdanov V."/>
            <person name="Penin A."/>
            <person name="Logacheva M."/>
        </authorList>
    </citation>
    <scope>NUCLEOTIDE SEQUENCE</scope>
    <source>
        <strain evidence="5">Hsosn_3</strain>
        <tissue evidence="5">Leaf</tissue>
    </source>
</reference>
<dbReference type="InterPro" id="IPR001878">
    <property type="entry name" value="Znf_CCHC"/>
</dbReference>
<evidence type="ECO:0000313" key="5">
    <source>
        <dbReference type="EMBL" id="KAK1351874.1"/>
    </source>
</evidence>
<dbReference type="Pfam" id="PF14223">
    <property type="entry name" value="Retrotran_gag_2"/>
    <property type="match status" value="1"/>
</dbReference>
<feature type="region of interest" description="Disordered" evidence="3">
    <location>
        <begin position="1061"/>
        <end position="1092"/>
    </location>
</feature>
<dbReference type="SUPFAM" id="SSF57756">
    <property type="entry name" value="Retrovirus zinc finger-like domains"/>
    <property type="match status" value="1"/>
</dbReference>
<feature type="region of interest" description="Disordered" evidence="3">
    <location>
        <begin position="698"/>
        <end position="720"/>
    </location>
</feature>
<feature type="compositionally biased region" description="Low complexity" evidence="3">
    <location>
        <begin position="702"/>
        <end position="720"/>
    </location>
</feature>
<dbReference type="PANTHER" id="PTHR34676">
    <property type="entry name" value="DUF4219 DOMAIN-CONTAINING PROTEIN-RELATED"/>
    <property type="match status" value="1"/>
</dbReference>
<feature type="compositionally biased region" description="Polar residues" evidence="3">
    <location>
        <begin position="1226"/>
        <end position="1235"/>
    </location>
</feature>
<dbReference type="Proteomes" id="UP001237642">
    <property type="component" value="Unassembled WGS sequence"/>
</dbReference>
<keyword evidence="1" id="KW-0479">Metal-binding</keyword>
<reference evidence="5" key="2">
    <citation type="submission" date="2023-05" db="EMBL/GenBank/DDBJ databases">
        <authorList>
            <person name="Schelkunov M.I."/>
        </authorList>
    </citation>
    <scope>NUCLEOTIDE SEQUENCE</scope>
    <source>
        <strain evidence="5">Hsosn_3</strain>
        <tissue evidence="5">Leaf</tissue>
    </source>
</reference>
<dbReference type="PROSITE" id="PS50158">
    <property type="entry name" value="ZF_CCHC"/>
    <property type="match status" value="1"/>
</dbReference>
<organism evidence="5 6">
    <name type="scientific">Heracleum sosnowskyi</name>
    <dbReference type="NCBI Taxonomy" id="360622"/>
    <lineage>
        <taxon>Eukaryota</taxon>
        <taxon>Viridiplantae</taxon>
        <taxon>Streptophyta</taxon>
        <taxon>Embryophyta</taxon>
        <taxon>Tracheophyta</taxon>
        <taxon>Spermatophyta</taxon>
        <taxon>Magnoliopsida</taxon>
        <taxon>eudicotyledons</taxon>
        <taxon>Gunneridae</taxon>
        <taxon>Pentapetalae</taxon>
        <taxon>asterids</taxon>
        <taxon>campanulids</taxon>
        <taxon>Apiales</taxon>
        <taxon>Apiaceae</taxon>
        <taxon>Apioideae</taxon>
        <taxon>apioid superclade</taxon>
        <taxon>Tordylieae</taxon>
        <taxon>Tordyliinae</taxon>
        <taxon>Heracleum</taxon>
    </lineage>
</organism>
<feature type="compositionally biased region" description="Basic residues" evidence="3">
    <location>
        <begin position="1193"/>
        <end position="1207"/>
    </location>
</feature>
<sequence length="1246" mass="139794">MQKSNSIKIPAFDKENYSIWKRKILLFIKAANPLYPGILENGPFIPRKEIEATTVNGEIIPAHWVPKDPSEILEPEKEKMVLDDHLQLILLDSLTLDKAMCGSVISCTSAKEMWIRLALLCEGSEEVKGNQRFSKLLTELQIHDKYYDRKELNVKFLLTLPDHLEHKTTAIREGRDLNNITFETLYGILKSYELELFQKRAIQSGTRNKMANMSSALVAQVPRITQPSEALQITQPTPVQSLKIEEVVEDDEKVVLQLKDVEDEDLYTMEELESMDNPTMAYVGIYGCDSKITRRQNVASHDSIFTLTATLAEDYATATIALDSKFGILDSTLCGELILSPKDHSCDSKLCGKSNCLNKDPYARLTYISEIPKKMQKSNSIKIPAFDKENYSIWKRKILLFIKAANPLYPGILENGPFIPRKEIEATTVNGEIVPAHWVPKDPSEILEPEKEKMVLDDHLQLILLDSLTLDKAVCGSVISCTSAKEMWIRLALLCEGSEEVKGNQRQILISQYEAFMAKPGEDLTSMFERFSKLLTELQIHGKYYDRKELNVKFLLTLPDHLEHKTTAIREGRDLNNITFETLYGILKSYELELFQKRAIQSGTRNKMANMSSALVAHVPRITQPSEVLQITPSTPTQTLKIEEVVEDDEKVVLQLKDVEDEDFYTMEELESMDNPTMAYMAKKFKNFRFKKDRSYKPQGQASKFSKGSSSKAAVGSSTKGGYKTGFVDRSKFKCYNCGEPGHFATECKRPKQVQRYEKGTGGYSKKNQGRAYVAEGKCWDDSDDEEEEEYVNLALMASTDEVASTPSSQVPSLVLLDMSTDEYKKTIKDLSAEMFNVYTSLSAANEEISRLSKLNETLQSENDSLVLKTSSLGSLAQENAKLKNELKCAKEVEEFLRNEIAENEFKIKAYRNSSKIVQDYNDKHTENQSVGIGFSYDRRPGKETVIQDCPGNAAVKPTILKKVKTPIFKAAEIEFDEEAMLIKQEILDEDEGVDSTFKDGKDTVTIPKTVNLPSNQTVSSKDAITVGKTESFKDTVKNGSKTATFKPSVKTVGIKDTVKESSTATSEHTVNPVTPKSKNRNGKVGVNKGNGYTNVGGASRKLCKNCGSTHHLTHVCKKPIEDKINATELNGNLHRTPLMHRTMSVCNNIDCMPCKITAMSTCFNLPVLSTEKCSYLNTVETSEPAGNSKKASSTKKRTKSNSKPKWVKREVKQEVFDNACDVVTERNSGNTETAGPNKDWVPYAT</sequence>
<keyword evidence="1" id="KW-0862">Zinc</keyword>
<keyword evidence="2" id="KW-0175">Coiled coil</keyword>
<dbReference type="InterPro" id="IPR036875">
    <property type="entry name" value="Znf_CCHC_sf"/>
</dbReference>
<dbReference type="GO" id="GO:0008270">
    <property type="term" value="F:zinc ion binding"/>
    <property type="evidence" value="ECO:0007669"/>
    <property type="project" value="UniProtKB-KW"/>
</dbReference>
<evidence type="ECO:0000259" key="4">
    <source>
        <dbReference type="PROSITE" id="PS50158"/>
    </source>
</evidence>
<evidence type="ECO:0000313" key="6">
    <source>
        <dbReference type="Proteomes" id="UP001237642"/>
    </source>
</evidence>
<feature type="region of interest" description="Disordered" evidence="3">
    <location>
        <begin position="1223"/>
        <end position="1246"/>
    </location>
</feature>
<protein>
    <recommendedName>
        <fullName evidence="4">CCHC-type domain-containing protein</fullName>
    </recommendedName>
</protein>
<dbReference type="EMBL" id="JAUIZM010000022">
    <property type="protein sequence ID" value="KAK1351874.1"/>
    <property type="molecule type" value="Genomic_DNA"/>
</dbReference>